<dbReference type="Pfam" id="PF21832">
    <property type="entry name" value="DUF6892"/>
    <property type="match status" value="1"/>
</dbReference>
<feature type="domain" description="DUF7738" evidence="2">
    <location>
        <begin position="4"/>
        <end position="103"/>
    </location>
</feature>
<sequence>MITLRLTPTSFEINAVSITFPVAINSLKDCLKANFRQTNTKNNTLFTWDDLGIIAYSENGELVDSLTLELEPEAYDFSPKSIFSGTFYFKDEDISKYYNSHKNERVELFDGDDGGALVLNNISAWFDVNDDAISAIEISPYQSYTRGEGIPKDKYTIKPLDEAMLHFTDFGFKLSVIETLMYEKEVLLPKFDLYEFANWYQPRKIDIDAEGYDPIPEAEQYFKDLPIPLRLASELTEIYQDGGNDIYMNLAPFSGGAVTFWDIESTEDVKQFPNLKTVTLCYAKEKAYNEFIEMGIKTEWL</sequence>
<evidence type="ECO:0000313" key="3">
    <source>
        <dbReference type="EMBL" id="SFJ32060.1"/>
    </source>
</evidence>
<dbReference type="EMBL" id="FORM01000006">
    <property type="protein sequence ID" value="SFJ32060.1"/>
    <property type="molecule type" value="Genomic_DNA"/>
</dbReference>
<keyword evidence="4" id="KW-1185">Reference proteome</keyword>
<protein>
    <submittedName>
        <fullName evidence="3">Uncharacterized protein</fullName>
    </submittedName>
</protein>
<dbReference type="AlphaFoldDB" id="A0A1I3QE99"/>
<dbReference type="InterPro" id="IPR056640">
    <property type="entry name" value="DUF7738"/>
</dbReference>
<proteinExistence type="predicted"/>
<dbReference type="Pfam" id="PF24880">
    <property type="entry name" value="DUF7738"/>
    <property type="match status" value="1"/>
</dbReference>
<name>A0A1I3QE99_9FLAO</name>
<dbReference type="STRING" id="1144750.SAMN05443431_10695"/>
<evidence type="ECO:0000259" key="2">
    <source>
        <dbReference type="Pfam" id="PF24880"/>
    </source>
</evidence>
<organism evidence="3 4">
    <name type="scientific">Olleya namhaensis</name>
    <dbReference type="NCBI Taxonomy" id="1144750"/>
    <lineage>
        <taxon>Bacteria</taxon>
        <taxon>Pseudomonadati</taxon>
        <taxon>Bacteroidota</taxon>
        <taxon>Flavobacteriia</taxon>
        <taxon>Flavobacteriales</taxon>
        <taxon>Flavobacteriaceae</taxon>
    </lineage>
</organism>
<dbReference type="RefSeq" id="WP_090840335.1">
    <property type="nucleotide sequence ID" value="NZ_FORM01000006.1"/>
</dbReference>
<feature type="domain" description="DUF6892" evidence="1">
    <location>
        <begin position="164"/>
        <end position="297"/>
    </location>
</feature>
<reference evidence="4" key="1">
    <citation type="submission" date="2016-10" db="EMBL/GenBank/DDBJ databases">
        <authorList>
            <person name="Varghese N."/>
            <person name="Submissions S."/>
        </authorList>
    </citation>
    <scope>NUCLEOTIDE SEQUENCE [LARGE SCALE GENOMIC DNA]</scope>
    <source>
        <strain evidence="4">DSM 28881</strain>
    </source>
</reference>
<dbReference type="Proteomes" id="UP000199559">
    <property type="component" value="Unassembled WGS sequence"/>
</dbReference>
<evidence type="ECO:0000259" key="1">
    <source>
        <dbReference type="Pfam" id="PF21832"/>
    </source>
</evidence>
<gene>
    <name evidence="3" type="ORF">SAMN05443431_10695</name>
</gene>
<accession>A0A1I3QE99</accession>
<dbReference type="InterPro" id="IPR054187">
    <property type="entry name" value="DUF6892"/>
</dbReference>
<evidence type="ECO:0000313" key="4">
    <source>
        <dbReference type="Proteomes" id="UP000199559"/>
    </source>
</evidence>